<evidence type="ECO:0000313" key="1">
    <source>
        <dbReference type="Proteomes" id="UP000036681"/>
    </source>
</evidence>
<accession>A0A0M3HVE0</accession>
<proteinExistence type="predicted"/>
<dbReference type="AlphaFoldDB" id="A0A0M3HVE0"/>
<evidence type="ECO:0000313" key="2">
    <source>
        <dbReference type="WBParaSite" id="ALUE_0000690001-mRNA-1"/>
    </source>
</evidence>
<reference evidence="2" key="1">
    <citation type="submission" date="2017-02" db="UniProtKB">
        <authorList>
            <consortium name="WormBaseParasite"/>
        </authorList>
    </citation>
    <scope>IDENTIFICATION</scope>
</reference>
<keyword evidence="1" id="KW-1185">Reference proteome</keyword>
<dbReference type="WBParaSite" id="ALUE_0000690001-mRNA-1">
    <property type="protein sequence ID" value="ALUE_0000690001-mRNA-1"/>
    <property type="gene ID" value="ALUE_0000690001"/>
</dbReference>
<organism evidence="1 2">
    <name type="scientific">Ascaris lumbricoides</name>
    <name type="common">Giant roundworm</name>
    <dbReference type="NCBI Taxonomy" id="6252"/>
    <lineage>
        <taxon>Eukaryota</taxon>
        <taxon>Metazoa</taxon>
        <taxon>Ecdysozoa</taxon>
        <taxon>Nematoda</taxon>
        <taxon>Chromadorea</taxon>
        <taxon>Rhabditida</taxon>
        <taxon>Spirurina</taxon>
        <taxon>Ascaridomorpha</taxon>
        <taxon>Ascaridoidea</taxon>
        <taxon>Ascarididae</taxon>
        <taxon>Ascaris</taxon>
    </lineage>
</organism>
<protein>
    <submittedName>
        <fullName evidence="2">Reverse transcriptase domain-containing protein</fullName>
    </submittedName>
</protein>
<name>A0A0M3HVE0_ASCLU</name>
<dbReference type="Proteomes" id="UP000036681">
    <property type="component" value="Unplaced"/>
</dbReference>
<sequence length="75" mass="8633">MTLVRQQECNTDTISLDTKQFDNKETDIETIGNYLQHEVAHELHPHVDRLTEDQPEAIMKVQKNNKKALGSTTQI</sequence>